<comment type="caution">
    <text evidence="2">The sequence shown here is derived from an EMBL/GenBank/DDBJ whole genome shotgun (WGS) entry which is preliminary data.</text>
</comment>
<dbReference type="EMBL" id="BONG01000037">
    <property type="protein sequence ID" value="GIF91856.1"/>
    <property type="molecule type" value="Genomic_DNA"/>
</dbReference>
<protein>
    <submittedName>
        <fullName evidence="2">Sporulation protein</fullName>
    </submittedName>
</protein>
<keyword evidence="3" id="KW-1185">Reference proteome</keyword>
<evidence type="ECO:0000256" key="1">
    <source>
        <dbReference type="SAM" id="MobiDB-lite"/>
    </source>
</evidence>
<feature type="compositionally biased region" description="Gly residues" evidence="1">
    <location>
        <begin position="270"/>
        <end position="284"/>
    </location>
</feature>
<name>A0A8J3NTM0_9ACTN</name>
<organism evidence="2 3">
    <name type="scientific">Catellatospora chokoriensis</name>
    <dbReference type="NCBI Taxonomy" id="310353"/>
    <lineage>
        <taxon>Bacteria</taxon>
        <taxon>Bacillati</taxon>
        <taxon>Actinomycetota</taxon>
        <taxon>Actinomycetes</taxon>
        <taxon>Micromonosporales</taxon>
        <taxon>Micromonosporaceae</taxon>
        <taxon>Catellatospora</taxon>
    </lineage>
</organism>
<dbReference type="PANTHER" id="PTHR40053:SF1">
    <property type="entry name" value="SPORULATION-CONTROL PROTEIN SPO0M"/>
    <property type="match status" value="1"/>
</dbReference>
<dbReference type="InterPro" id="IPR009776">
    <property type="entry name" value="Spore_0_M"/>
</dbReference>
<dbReference type="RefSeq" id="WP_191837168.1">
    <property type="nucleotide sequence ID" value="NZ_BAAALB010000001.1"/>
</dbReference>
<evidence type="ECO:0000313" key="2">
    <source>
        <dbReference type="EMBL" id="GIF91856.1"/>
    </source>
</evidence>
<dbReference type="Pfam" id="PF07070">
    <property type="entry name" value="Spo0M"/>
    <property type="match status" value="1"/>
</dbReference>
<gene>
    <name evidence="2" type="ORF">Cch02nite_53000</name>
</gene>
<proteinExistence type="predicted"/>
<dbReference type="PANTHER" id="PTHR40053">
    <property type="entry name" value="SPORULATION-CONTROL PROTEIN SPO0M"/>
    <property type="match status" value="1"/>
</dbReference>
<sequence length="382" mass="38251">MVFKKLLAGLGLGGVEVDTVLSPHPAVPGGSLSGQVNLRAKSDTEITAISLLLTATGPAGELELARYQVAQQLRLPSGTSQAVPFTVTVPAHAPFTALYGQPLPGVGVGVRTEVSVASGSAKGDFDPARIDASPAQQQIMDALGTIGCRFVRNELRPGGMAGLPVPAAQAITCYAPLPEGGQHGPHIPLLTFTVAAAGDGLVVLAELTGRFGAPDRHDLSAADLQRLAASEGGWVAEVDRWLTTALEKLASPAAAPGAFLQPPAQPGYGHAPGGYGQPGYGQPGYGQHSRPGYAYGGHGGHGGYKYGGYRGKPSMAGAMAAGVGGAALGFLGGMVIGDMIGDAMAPDLGEAASAAGLPDTGAVDAGFDDFGGGDFGGDFGDF</sequence>
<dbReference type="AlphaFoldDB" id="A0A8J3NTM0"/>
<reference evidence="2 3" key="1">
    <citation type="submission" date="2021-01" db="EMBL/GenBank/DDBJ databases">
        <title>Whole genome shotgun sequence of Catellatospora chokoriensis NBRC 107358.</title>
        <authorList>
            <person name="Komaki H."/>
            <person name="Tamura T."/>
        </authorList>
    </citation>
    <scope>NUCLEOTIDE SEQUENCE [LARGE SCALE GENOMIC DNA]</scope>
    <source>
        <strain evidence="2 3">NBRC 107358</strain>
    </source>
</reference>
<evidence type="ECO:0000313" key="3">
    <source>
        <dbReference type="Proteomes" id="UP000619293"/>
    </source>
</evidence>
<accession>A0A8J3NTM0</accession>
<feature type="region of interest" description="Disordered" evidence="1">
    <location>
        <begin position="262"/>
        <end position="287"/>
    </location>
</feature>
<dbReference type="Proteomes" id="UP000619293">
    <property type="component" value="Unassembled WGS sequence"/>
</dbReference>